<gene>
    <name evidence="2" type="ORF">EKO04_002077</name>
</gene>
<evidence type="ECO:0000259" key="1">
    <source>
        <dbReference type="PROSITE" id="PS50181"/>
    </source>
</evidence>
<dbReference type="InterPro" id="IPR001810">
    <property type="entry name" value="F-box_dom"/>
</dbReference>
<protein>
    <recommendedName>
        <fullName evidence="1">F-box domain-containing protein</fullName>
    </recommendedName>
</protein>
<dbReference type="InterPro" id="IPR036047">
    <property type="entry name" value="F-box-like_dom_sf"/>
</dbReference>
<proteinExistence type="predicted"/>
<dbReference type="OrthoDB" id="3695298at2759"/>
<sequence length="452" mass="51542">MTAAALSSLENDVDDAPLPSWLANHLNIQWNSDDVDALLTSIDASQSSKISTLPPLPAELLLHILEYVPVCHILDWRLVCRGFRDAIDGRVLYHHLRRTQLIGYLGQRTSANMITLSDDVYERLHLVPADFVSVEGLQGDSHRTQQSGPPWASTHAVFKIDSQWCRTYELCNTGANFPSKSRLLRQVTTCRADQGFGTLIWAISLDAAVLDLEFPFAPDRRNFDLSVDPEGTVRVEWKPMLSLFIKTETALRRLEEKKRGSKATFSHAEDCLRAVRRQRLHAALDPNNKIDRHIKWSLRLLRPLWGIAQCHDPSTLDPIETDAVRTLLLLRRTAALTERQLKHLHQLAADYDRMVKTMGELSRSVEDLKSQLIIPEPRDMRYSSIPQGHFQPQIISCNPVAWSDELRAKIETRVQRWRAQISLIEQMQTLMTMSQEALSVPEDAFDVMDSEF</sequence>
<dbReference type="EMBL" id="RZGK01000003">
    <property type="protein sequence ID" value="KAF9699972.1"/>
    <property type="molecule type" value="Genomic_DNA"/>
</dbReference>
<accession>A0A8H7JC18</accession>
<dbReference type="Gene3D" id="1.20.1280.50">
    <property type="match status" value="1"/>
</dbReference>
<comment type="caution">
    <text evidence="2">The sequence shown here is derived from an EMBL/GenBank/DDBJ whole genome shotgun (WGS) entry which is preliminary data.</text>
</comment>
<evidence type="ECO:0000313" key="3">
    <source>
        <dbReference type="Proteomes" id="UP000651452"/>
    </source>
</evidence>
<feature type="domain" description="F-box" evidence="1">
    <location>
        <begin position="50"/>
        <end position="96"/>
    </location>
</feature>
<dbReference type="Proteomes" id="UP000651452">
    <property type="component" value="Unassembled WGS sequence"/>
</dbReference>
<dbReference type="AlphaFoldDB" id="A0A8H7JC18"/>
<dbReference type="Pfam" id="PF12937">
    <property type="entry name" value="F-box-like"/>
    <property type="match status" value="1"/>
</dbReference>
<keyword evidence="3" id="KW-1185">Reference proteome</keyword>
<dbReference type="SUPFAM" id="SSF81383">
    <property type="entry name" value="F-box domain"/>
    <property type="match status" value="1"/>
</dbReference>
<evidence type="ECO:0000313" key="2">
    <source>
        <dbReference type="EMBL" id="KAF9699972.1"/>
    </source>
</evidence>
<reference evidence="2" key="2">
    <citation type="submission" date="2020-09" db="EMBL/GenBank/DDBJ databases">
        <title>Reference genome assembly for Australian Ascochyta lentis isolate Al4.</title>
        <authorList>
            <person name="Lee R.C."/>
            <person name="Farfan-Caceres L.M."/>
            <person name="Debler J.W."/>
            <person name="Williams A.H."/>
            <person name="Henares B.M."/>
        </authorList>
    </citation>
    <scope>NUCLEOTIDE SEQUENCE</scope>
    <source>
        <strain evidence="2">Al4</strain>
    </source>
</reference>
<organism evidence="2 3">
    <name type="scientific">Ascochyta lentis</name>
    <dbReference type="NCBI Taxonomy" id="205686"/>
    <lineage>
        <taxon>Eukaryota</taxon>
        <taxon>Fungi</taxon>
        <taxon>Dikarya</taxon>
        <taxon>Ascomycota</taxon>
        <taxon>Pezizomycotina</taxon>
        <taxon>Dothideomycetes</taxon>
        <taxon>Pleosporomycetidae</taxon>
        <taxon>Pleosporales</taxon>
        <taxon>Pleosporineae</taxon>
        <taxon>Didymellaceae</taxon>
        <taxon>Ascochyta</taxon>
    </lineage>
</organism>
<reference evidence="2" key="1">
    <citation type="submission" date="2018-12" db="EMBL/GenBank/DDBJ databases">
        <authorList>
            <person name="Syme R.A."/>
            <person name="Farfan-Caceres L."/>
            <person name="Lichtenzveig J."/>
        </authorList>
    </citation>
    <scope>NUCLEOTIDE SEQUENCE</scope>
    <source>
        <strain evidence="2">Al4</strain>
    </source>
</reference>
<name>A0A8H7JC18_9PLEO</name>
<dbReference type="SMART" id="SM00256">
    <property type="entry name" value="FBOX"/>
    <property type="match status" value="1"/>
</dbReference>
<dbReference type="PROSITE" id="PS50181">
    <property type="entry name" value="FBOX"/>
    <property type="match status" value="1"/>
</dbReference>